<keyword evidence="1" id="KW-0769">Symport</keyword>
<dbReference type="Pfam" id="PF03616">
    <property type="entry name" value="Glt_symporter"/>
    <property type="match status" value="1"/>
</dbReference>
<feature type="transmembrane region" description="Helical" evidence="1">
    <location>
        <begin position="162"/>
        <end position="186"/>
    </location>
</feature>
<dbReference type="Proteomes" id="UP000640725">
    <property type="component" value="Unassembled WGS sequence"/>
</dbReference>
<dbReference type="HAMAP" id="MF_02062">
    <property type="entry name" value="GltS"/>
    <property type="match status" value="1"/>
</dbReference>
<keyword evidence="1" id="KW-0406">Ion transport</keyword>
<sequence length="405" mass="43092">MNILQLDLRETVIVAILVLYLGKYLTHKIKFLQDFNIPDAISGGVLAALLFSLCFGVFQYKVEFDLNIRDGLLIIFFTTIGLSAQLKTLVKGGRPLLILLVMAISYLIVQNITGVAIAALTGLKLPIGLLAGSISLSGGHGTVIAWSPLFKESYGIANAAEIGIASATFGLVFGGIVGGPIAKFLINKNQLQANNPNQDLSIGIKDDQKNVIIDYNTMLNSVLVIGLAIGLGLQINAIATAIGLKLPVFVGCLLAGIILTNTVPLVFKHFPWPSDTPSLALISDVSLGLFLAMSLMSLQLWTLVDLAGPIALLLFVQLLMITVYTIFVAFPVMGKNYDAAVISAGYSGLALGATPTAMANMTAVTEHFGASPQAFIIVPLVGAFFMDIANALVIQNFLNFLSFYQ</sequence>
<evidence type="ECO:0000256" key="1">
    <source>
        <dbReference type="HAMAP-Rule" id="MF_02062"/>
    </source>
</evidence>
<feature type="transmembrane region" description="Helical" evidence="1">
    <location>
        <begin position="72"/>
        <end position="90"/>
    </location>
</feature>
<feature type="transmembrane region" description="Helical" evidence="1">
    <location>
        <begin position="337"/>
        <end position="354"/>
    </location>
</feature>
<keyword evidence="1" id="KW-0812">Transmembrane</keyword>
<feature type="transmembrane region" description="Helical" evidence="1">
    <location>
        <begin position="218"/>
        <end position="242"/>
    </location>
</feature>
<dbReference type="EMBL" id="JADEWU010000062">
    <property type="protein sequence ID" value="MBE9145590.1"/>
    <property type="molecule type" value="Genomic_DNA"/>
</dbReference>
<keyword evidence="1" id="KW-1003">Cell membrane</keyword>
<feature type="transmembrane region" description="Helical" evidence="1">
    <location>
        <begin position="41"/>
        <end position="60"/>
    </location>
</feature>
<keyword evidence="1" id="KW-0029">Amino-acid transport</keyword>
<comment type="similarity">
    <text evidence="1">Belongs to the glutamate:Na(+) symporter (ESS) (TC 2.A.27) family.</text>
</comment>
<comment type="caution">
    <text evidence="3">The sequence shown here is derived from an EMBL/GenBank/DDBJ whole genome shotgun (WGS) entry which is preliminary data.</text>
</comment>
<evidence type="ECO:0000256" key="2">
    <source>
        <dbReference type="NCBIfam" id="TIGR00210"/>
    </source>
</evidence>
<keyword evidence="1" id="KW-0472">Membrane</keyword>
<reference evidence="3 4" key="1">
    <citation type="submission" date="2020-10" db="EMBL/GenBank/DDBJ databases">
        <authorList>
            <person name="Castelo-Branco R."/>
            <person name="Eusebio N."/>
            <person name="Adriana R."/>
            <person name="Vieira A."/>
            <person name="Brugerolle De Fraissinette N."/>
            <person name="Rezende De Castro R."/>
            <person name="Schneider M.P."/>
            <person name="Vasconcelos V."/>
            <person name="Leao P.N."/>
        </authorList>
    </citation>
    <scope>NUCLEOTIDE SEQUENCE [LARGE SCALE GENOMIC DNA]</scope>
    <source>
        <strain evidence="3 4">LEGE 06226</strain>
    </source>
</reference>
<feature type="transmembrane region" description="Helical" evidence="1">
    <location>
        <begin position="12"/>
        <end position="29"/>
    </location>
</feature>
<dbReference type="PANTHER" id="PTHR36178:SF1">
    <property type="entry name" value="SODIUM_GLUTAMATE SYMPORTER"/>
    <property type="match status" value="1"/>
</dbReference>
<dbReference type="InterPro" id="IPR004445">
    <property type="entry name" value="GltS"/>
</dbReference>
<feature type="transmembrane region" description="Helical" evidence="1">
    <location>
        <begin position="127"/>
        <end position="150"/>
    </location>
</feature>
<keyword evidence="1" id="KW-0813">Transport</keyword>
<dbReference type="PANTHER" id="PTHR36178">
    <property type="entry name" value="SLR0625 PROTEIN"/>
    <property type="match status" value="1"/>
</dbReference>
<keyword evidence="1" id="KW-1133">Transmembrane helix</keyword>
<dbReference type="RefSeq" id="WP_193871017.1">
    <property type="nucleotide sequence ID" value="NZ_JADEWU010000062.1"/>
</dbReference>
<keyword evidence="1" id="KW-0739">Sodium transport</keyword>
<feature type="transmembrane region" description="Helical" evidence="1">
    <location>
        <begin position="310"/>
        <end position="330"/>
    </location>
</feature>
<protein>
    <recommendedName>
        <fullName evidence="1 2">Sodium/glutamate symporter</fullName>
    </recommendedName>
</protein>
<evidence type="ECO:0000313" key="3">
    <source>
        <dbReference type="EMBL" id="MBE9145590.1"/>
    </source>
</evidence>
<feature type="transmembrane region" description="Helical" evidence="1">
    <location>
        <begin position="279"/>
        <end position="304"/>
    </location>
</feature>
<gene>
    <name evidence="3" type="primary">gltS</name>
    <name evidence="3" type="ORF">IQ236_20570</name>
</gene>
<keyword evidence="1" id="KW-0915">Sodium</keyword>
<organism evidence="3 4">
    <name type="scientific">Planktothrix mougeotii LEGE 06226</name>
    <dbReference type="NCBI Taxonomy" id="1828728"/>
    <lineage>
        <taxon>Bacteria</taxon>
        <taxon>Bacillati</taxon>
        <taxon>Cyanobacteriota</taxon>
        <taxon>Cyanophyceae</taxon>
        <taxon>Oscillatoriophycideae</taxon>
        <taxon>Oscillatoriales</taxon>
        <taxon>Microcoleaceae</taxon>
        <taxon>Planktothrix</taxon>
    </lineage>
</organism>
<evidence type="ECO:0000313" key="4">
    <source>
        <dbReference type="Proteomes" id="UP000640725"/>
    </source>
</evidence>
<keyword evidence="4" id="KW-1185">Reference proteome</keyword>
<comment type="function">
    <text evidence="1">Catalyzes the sodium-dependent transport of glutamate.</text>
</comment>
<comment type="subcellular location">
    <subcellularLocation>
        <location evidence="1">Cell membrane</location>
        <topology evidence="1">Multi-pass membrane protein</topology>
    </subcellularLocation>
</comment>
<name>A0ABR9UGK2_9CYAN</name>
<proteinExistence type="inferred from homology"/>
<accession>A0ABR9UGK2</accession>
<feature type="transmembrane region" description="Helical" evidence="1">
    <location>
        <begin position="248"/>
        <end position="267"/>
    </location>
</feature>
<dbReference type="NCBIfam" id="TIGR00210">
    <property type="entry name" value="gltS"/>
    <property type="match status" value="1"/>
</dbReference>
<feature type="transmembrane region" description="Helical" evidence="1">
    <location>
        <begin position="374"/>
        <end position="398"/>
    </location>
</feature>
<feature type="transmembrane region" description="Helical" evidence="1">
    <location>
        <begin position="96"/>
        <end position="120"/>
    </location>
</feature>